<evidence type="ECO:0000313" key="3">
    <source>
        <dbReference type="Proteomes" id="UP001597526"/>
    </source>
</evidence>
<sequence length="165" mass="18712">MKKIILIFGAVIGILLSVNAIIHMNMMISNPDYKGNDIIGYATLVIMFSLIYFGVRNYRNNYLDGKIGFSKAFKTGALICFVASTFYVVVGLLYYYFFVPDFIDVYADYLIKNSAPDEVEATTAQMANFKEMYKNPLFAILITYMEVFPIGMIVALFSAFIVKKK</sequence>
<keyword evidence="1" id="KW-0472">Membrane</keyword>
<proteinExistence type="predicted"/>
<feature type="transmembrane region" description="Helical" evidence="1">
    <location>
        <begin position="38"/>
        <end position="55"/>
    </location>
</feature>
<evidence type="ECO:0000313" key="2">
    <source>
        <dbReference type="EMBL" id="MFD2587118.1"/>
    </source>
</evidence>
<comment type="caution">
    <text evidence="2">The sequence shown here is derived from an EMBL/GenBank/DDBJ whole genome shotgun (WGS) entry which is preliminary data.</text>
</comment>
<dbReference type="Proteomes" id="UP001597526">
    <property type="component" value="Unassembled WGS sequence"/>
</dbReference>
<dbReference type="EMBL" id="JBHULB010000011">
    <property type="protein sequence ID" value="MFD2587118.1"/>
    <property type="molecule type" value="Genomic_DNA"/>
</dbReference>
<dbReference type="RefSeq" id="WP_377766678.1">
    <property type="nucleotide sequence ID" value="NZ_JBHULB010000011.1"/>
</dbReference>
<feature type="transmembrane region" description="Helical" evidence="1">
    <location>
        <begin position="137"/>
        <end position="162"/>
    </location>
</feature>
<protein>
    <submittedName>
        <fullName evidence="2">DUF4199 domain-containing protein</fullName>
    </submittedName>
</protein>
<evidence type="ECO:0000256" key="1">
    <source>
        <dbReference type="SAM" id="Phobius"/>
    </source>
</evidence>
<organism evidence="2 3">
    <name type="scientific">Croceitalea marina</name>
    <dbReference type="NCBI Taxonomy" id="1775166"/>
    <lineage>
        <taxon>Bacteria</taxon>
        <taxon>Pseudomonadati</taxon>
        <taxon>Bacteroidota</taxon>
        <taxon>Flavobacteriia</taxon>
        <taxon>Flavobacteriales</taxon>
        <taxon>Flavobacteriaceae</taxon>
        <taxon>Croceitalea</taxon>
    </lineage>
</organism>
<accession>A0ABW5MXP9</accession>
<reference evidence="3" key="1">
    <citation type="journal article" date="2019" name="Int. J. Syst. Evol. Microbiol.">
        <title>The Global Catalogue of Microorganisms (GCM) 10K type strain sequencing project: providing services to taxonomists for standard genome sequencing and annotation.</title>
        <authorList>
            <consortium name="The Broad Institute Genomics Platform"/>
            <consortium name="The Broad Institute Genome Sequencing Center for Infectious Disease"/>
            <person name="Wu L."/>
            <person name="Ma J."/>
        </authorList>
    </citation>
    <scope>NUCLEOTIDE SEQUENCE [LARGE SCALE GENOMIC DNA]</scope>
    <source>
        <strain evidence="3">KCTC 52368</strain>
    </source>
</reference>
<dbReference type="Pfam" id="PF13858">
    <property type="entry name" value="DUF4199"/>
    <property type="match status" value="1"/>
</dbReference>
<keyword evidence="1" id="KW-1133">Transmembrane helix</keyword>
<gene>
    <name evidence="2" type="ORF">ACFSQJ_09265</name>
</gene>
<keyword evidence="1" id="KW-0812">Transmembrane</keyword>
<keyword evidence="3" id="KW-1185">Reference proteome</keyword>
<feature type="transmembrane region" description="Helical" evidence="1">
    <location>
        <begin position="76"/>
        <end position="97"/>
    </location>
</feature>
<name>A0ABW5MXP9_9FLAO</name>
<dbReference type="InterPro" id="IPR025250">
    <property type="entry name" value="DUF4199"/>
</dbReference>